<dbReference type="AlphaFoldDB" id="A0A5C6X536"/>
<evidence type="ECO:0000313" key="3">
    <source>
        <dbReference type="EMBL" id="TXD36248.1"/>
    </source>
</evidence>
<dbReference type="RefSeq" id="WP_249776212.1">
    <property type="nucleotide sequence ID" value="NZ_VOSL01000046.1"/>
</dbReference>
<comment type="caution">
    <text evidence="3">The sequence shown here is derived from an EMBL/GenBank/DDBJ whole genome shotgun (WGS) entry which is preliminary data.</text>
</comment>
<evidence type="ECO:0000256" key="1">
    <source>
        <dbReference type="ARBA" id="ARBA00009199"/>
    </source>
</evidence>
<dbReference type="EMBL" id="VOSL01000046">
    <property type="protein sequence ID" value="TXD36248.1"/>
    <property type="molecule type" value="Genomic_DNA"/>
</dbReference>
<feature type="domain" description="Amidase" evidence="2">
    <location>
        <begin position="46"/>
        <end position="159"/>
    </location>
</feature>
<dbReference type="InterPro" id="IPR000120">
    <property type="entry name" value="Amidase"/>
</dbReference>
<dbReference type="SUPFAM" id="SSF75304">
    <property type="entry name" value="Amidase signature (AS) enzymes"/>
    <property type="match status" value="1"/>
</dbReference>
<dbReference type="PANTHER" id="PTHR11895:SF7">
    <property type="entry name" value="GLUTAMYL-TRNA(GLN) AMIDOTRANSFERASE SUBUNIT A, MITOCHONDRIAL"/>
    <property type="match status" value="1"/>
</dbReference>
<gene>
    <name evidence="3" type="ORF">FRC96_10370</name>
</gene>
<name>A0A5C6X536_9DELT</name>
<dbReference type="GO" id="GO:0030956">
    <property type="term" value="C:glutamyl-tRNA(Gln) amidotransferase complex"/>
    <property type="evidence" value="ECO:0007669"/>
    <property type="project" value="TreeGrafter"/>
</dbReference>
<organism evidence="3 4">
    <name type="scientific">Lujinxingia vulgaris</name>
    <dbReference type="NCBI Taxonomy" id="2600176"/>
    <lineage>
        <taxon>Bacteria</taxon>
        <taxon>Deltaproteobacteria</taxon>
        <taxon>Bradymonadales</taxon>
        <taxon>Lujinxingiaceae</taxon>
        <taxon>Lujinxingia</taxon>
    </lineage>
</organism>
<dbReference type="GO" id="GO:0016740">
    <property type="term" value="F:transferase activity"/>
    <property type="evidence" value="ECO:0007669"/>
    <property type="project" value="UniProtKB-KW"/>
</dbReference>
<proteinExistence type="inferred from homology"/>
<dbReference type="InterPro" id="IPR036928">
    <property type="entry name" value="AS_sf"/>
</dbReference>
<feature type="non-terminal residue" evidence="3">
    <location>
        <position position="160"/>
    </location>
</feature>
<protein>
    <submittedName>
        <fullName evidence="3">Asp-tRNA(Asn)/Glu-tRNA(Gln) amidotransferase GatCAB subunit A</fullName>
    </submittedName>
</protein>
<dbReference type="GO" id="GO:0070681">
    <property type="term" value="P:glutaminyl-tRNAGln biosynthesis via transamidation"/>
    <property type="evidence" value="ECO:0007669"/>
    <property type="project" value="TreeGrafter"/>
</dbReference>
<dbReference type="PANTHER" id="PTHR11895">
    <property type="entry name" value="TRANSAMIDASE"/>
    <property type="match status" value="1"/>
</dbReference>
<reference evidence="3 4" key="1">
    <citation type="submission" date="2019-08" db="EMBL/GenBank/DDBJ databases">
        <title>Bradymonadales sp. TMQ2.</title>
        <authorList>
            <person name="Liang Q."/>
        </authorList>
    </citation>
    <scope>NUCLEOTIDE SEQUENCE [LARGE SCALE GENOMIC DNA]</scope>
    <source>
        <strain evidence="3 4">TMQ2</strain>
    </source>
</reference>
<dbReference type="GO" id="GO:0050567">
    <property type="term" value="F:glutaminyl-tRNA synthase (glutamine-hydrolyzing) activity"/>
    <property type="evidence" value="ECO:0007669"/>
    <property type="project" value="TreeGrafter"/>
</dbReference>
<dbReference type="Gene3D" id="3.90.1300.10">
    <property type="entry name" value="Amidase signature (AS) domain"/>
    <property type="match status" value="1"/>
</dbReference>
<accession>A0A5C6X536</accession>
<dbReference type="Proteomes" id="UP000321046">
    <property type="component" value="Unassembled WGS sequence"/>
</dbReference>
<dbReference type="InterPro" id="IPR023631">
    <property type="entry name" value="Amidase_dom"/>
</dbReference>
<evidence type="ECO:0000259" key="2">
    <source>
        <dbReference type="Pfam" id="PF01425"/>
    </source>
</evidence>
<keyword evidence="3" id="KW-0808">Transferase</keyword>
<dbReference type="Pfam" id="PF01425">
    <property type="entry name" value="Amidase"/>
    <property type="match status" value="1"/>
</dbReference>
<sequence length="160" mass="16161">MSQPGTFDAFAALPRPAERFFEKSQGDPLGALLSSATPEEVASAALTAEGPLAGLPIGVKDNLCTRDLPTTAASRLLEGYRSPFDATVVERLRAAGALIVAKTNLDEFAMGSTGQHSAFKPCLHPLSPDHSPGGSSSGSAAAVAAGWLPAALGSDTGGSL</sequence>
<evidence type="ECO:0000313" key="4">
    <source>
        <dbReference type="Proteomes" id="UP000321046"/>
    </source>
</evidence>
<comment type="similarity">
    <text evidence="1">Belongs to the amidase family.</text>
</comment>